<accession>A0A7S3QMY9</accession>
<evidence type="ECO:0000256" key="1">
    <source>
        <dbReference type="SAM" id="MobiDB-lite"/>
    </source>
</evidence>
<evidence type="ECO:0000313" key="2">
    <source>
        <dbReference type="EMBL" id="CAE0487822.1"/>
    </source>
</evidence>
<proteinExistence type="predicted"/>
<name>A0A7S3QMY9_DUNTE</name>
<organism evidence="2">
    <name type="scientific">Dunaliella tertiolecta</name>
    <name type="common">Green alga</name>
    <dbReference type="NCBI Taxonomy" id="3047"/>
    <lineage>
        <taxon>Eukaryota</taxon>
        <taxon>Viridiplantae</taxon>
        <taxon>Chlorophyta</taxon>
        <taxon>core chlorophytes</taxon>
        <taxon>Chlorophyceae</taxon>
        <taxon>CS clade</taxon>
        <taxon>Chlamydomonadales</taxon>
        <taxon>Dunaliellaceae</taxon>
        <taxon>Dunaliella</taxon>
    </lineage>
</organism>
<dbReference type="AlphaFoldDB" id="A0A7S3QMY9"/>
<sequence>MASAVPQALARTAQGQEMVPPKGARSDSTAPAAGACSNRAPLMLVHELQQQAQRSRGPVGLVVPKAAMHKAPRPGWPGKTPCPRRPCTVQADHGREDMASTPGEVAGSECARKAAQDLPARPLQGADTIAHHHQQQQQQQQHLLQGRQGVECVQGLLAKQHPEIEVPSDPSPAPRTLAAEGAASVSLDDVLPTPFPSTIDPLNGHNCLESPSERRPQGCPSDRHTFTVTSSFQQLLADASTHGRYSHDCSGITAGGLDVASGMYATCSLSSSCVSALGLDSMAASHKPPSATETAVVSADSANASSKYSDAAGDAAPAEWAHSHSHAHVRAAAECAVQGRTATATPTPALQGEWRNSAAVGNRCVPLPSDLTARPEASRQTPMQQPVSVTPSAATLATLGTAATTRSQPRWPVSAEAAKAQLRTSTSAQTVQKPKWVQSSKRGCAWLLSRVLGPVVDAAKAEADKQQLKQEKACGNGEHHHYHYLQHLDLNAKNSPIQRLMQATPFVQAILSQNSYTTRTSSTYDSTLGGSMLNSPLTSLQCTSTQVSKTAEAIPLLSPRSTAHHEECSAGSSACNIRPVFCATTTTTTASSDCSSVQCMASQGAAYSLPARMQHRPSRVRCTGCSKRAGYFAAFPSPLCTRL</sequence>
<feature type="region of interest" description="Disordered" evidence="1">
    <location>
        <begin position="1"/>
        <end position="35"/>
    </location>
</feature>
<protein>
    <submittedName>
        <fullName evidence="2">Uncharacterized protein</fullName>
    </submittedName>
</protein>
<gene>
    <name evidence="2" type="ORF">DTER00134_LOCUS2872</name>
</gene>
<dbReference type="EMBL" id="HBIP01005728">
    <property type="protein sequence ID" value="CAE0487822.1"/>
    <property type="molecule type" value="Transcribed_RNA"/>
</dbReference>
<feature type="region of interest" description="Disordered" evidence="1">
    <location>
        <begin position="98"/>
        <end position="117"/>
    </location>
</feature>
<reference evidence="2" key="1">
    <citation type="submission" date="2021-01" db="EMBL/GenBank/DDBJ databases">
        <authorList>
            <person name="Corre E."/>
            <person name="Pelletier E."/>
            <person name="Niang G."/>
            <person name="Scheremetjew M."/>
            <person name="Finn R."/>
            <person name="Kale V."/>
            <person name="Holt S."/>
            <person name="Cochrane G."/>
            <person name="Meng A."/>
            <person name="Brown T."/>
            <person name="Cohen L."/>
        </authorList>
    </citation>
    <scope>NUCLEOTIDE SEQUENCE</scope>
    <source>
        <strain evidence="2">CCMP1320</strain>
    </source>
</reference>